<keyword evidence="4" id="KW-1185">Reference proteome</keyword>
<dbReference type="GO" id="GO:0097367">
    <property type="term" value="F:carbohydrate derivative binding"/>
    <property type="evidence" value="ECO:0007669"/>
    <property type="project" value="InterPro"/>
</dbReference>
<dbReference type="RefSeq" id="WP_054402806.1">
    <property type="nucleotide sequence ID" value="NZ_LIUT01000001.1"/>
</dbReference>
<evidence type="ECO:0000313" key="4">
    <source>
        <dbReference type="Proteomes" id="UP000036932"/>
    </source>
</evidence>
<dbReference type="NCBIfam" id="TIGR03127">
    <property type="entry name" value="RuMP_HxlB"/>
    <property type="match status" value="1"/>
</dbReference>
<proteinExistence type="inferred from homology"/>
<protein>
    <submittedName>
        <fullName evidence="3">6-phospho 3-hexuloisomerase</fullName>
    </submittedName>
</protein>
<evidence type="ECO:0000259" key="2">
    <source>
        <dbReference type="PROSITE" id="PS51464"/>
    </source>
</evidence>
<dbReference type="CDD" id="cd05005">
    <property type="entry name" value="SIS_PHI"/>
    <property type="match status" value="1"/>
</dbReference>
<dbReference type="PANTHER" id="PTHR43443:SF1">
    <property type="entry name" value="3-HEXULOSE-6-PHOSPHATE ISOMERASE"/>
    <property type="match status" value="1"/>
</dbReference>
<dbReference type="PANTHER" id="PTHR43443">
    <property type="entry name" value="3-HEXULOSE-6-PHOSPHATE ISOMERASE"/>
    <property type="match status" value="1"/>
</dbReference>
<accession>A0A0M1P6Y0</accession>
<dbReference type="Gene3D" id="3.40.50.10490">
    <property type="entry name" value="Glucose-6-phosphate isomerase like protein, domain 1"/>
    <property type="match status" value="1"/>
</dbReference>
<comment type="similarity">
    <text evidence="1">Belongs to the SIS family. PHI subfamily.</text>
</comment>
<evidence type="ECO:0000256" key="1">
    <source>
        <dbReference type="ARBA" id="ARBA00009235"/>
    </source>
</evidence>
<dbReference type="InterPro" id="IPR046348">
    <property type="entry name" value="SIS_dom_sf"/>
</dbReference>
<dbReference type="OrthoDB" id="9797832at2"/>
<dbReference type="EMBL" id="LIUT01000001">
    <property type="protein sequence ID" value="KOR89784.1"/>
    <property type="molecule type" value="Genomic_DNA"/>
</dbReference>
<feature type="domain" description="SIS" evidence="2">
    <location>
        <begin position="31"/>
        <end position="174"/>
    </location>
</feature>
<dbReference type="Pfam" id="PF01380">
    <property type="entry name" value="SIS"/>
    <property type="match status" value="1"/>
</dbReference>
<dbReference type="PATRIC" id="fig|1705565.3.peg.4411"/>
<reference evidence="4" key="1">
    <citation type="submission" date="2015-08" db="EMBL/GenBank/DDBJ databases">
        <title>Genome sequencing project for genomic taxonomy and phylogenomics of Bacillus-like bacteria.</title>
        <authorList>
            <person name="Liu B."/>
            <person name="Wang J."/>
            <person name="Zhu Y."/>
            <person name="Liu G."/>
            <person name="Chen Q."/>
            <person name="Chen Z."/>
            <person name="Lan J."/>
            <person name="Che J."/>
            <person name="Ge C."/>
            <person name="Shi H."/>
            <person name="Pan Z."/>
            <person name="Liu X."/>
        </authorList>
    </citation>
    <scope>NUCLEOTIDE SEQUENCE [LARGE SCALE GENOMIC DNA]</scope>
    <source>
        <strain evidence="4">FJAT-22460</strain>
    </source>
</reference>
<sequence>MSHNIFQHASVIAKELSESVQQVDAGQIEELIGRIMKSGAIFLAGGGRSGLMIRAFAMRLMQVGFKVHIVGDTVTPAIGAHDLLLIGSGSGETQGLVSMARKAKEIGSAVVVITVRPESIIGKLSDAIVQLPGTTKEQNQDILVTVQPMASLFEQSMLIVLDAVILRLMEKSKLRSDQMFSLHANLE</sequence>
<evidence type="ECO:0000313" key="3">
    <source>
        <dbReference type="EMBL" id="KOR89784.1"/>
    </source>
</evidence>
<dbReference type="InterPro" id="IPR017552">
    <property type="entry name" value="PHI/rmpB"/>
</dbReference>
<dbReference type="GO" id="GO:0016853">
    <property type="term" value="F:isomerase activity"/>
    <property type="evidence" value="ECO:0007669"/>
    <property type="project" value="UniProtKB-KW"/>
</dbReference>
<dbReference type="GO" id="GO:1901135">
    <property type="term" value="P:carbohydrate derivative metabolic process"/>
    <property type="evidence" value="ECO:0007669"/>
    <property type="project" value="InterPro"/>
</dbReference>
<dbReference type="Proteomes" id="UP000036932">
    <property type="component" value="Unassembled WGS sequence"/>
</dbReference>
<organism evidence="3 4">
    <name type="scientific">Paenibacillus solani</name>
    <dbReference type="NCBI Taxonomy" id="1705565"/>
    <lineage>
        <taxon>Bacteria</taxon>
        <taxon>Bacillati</taxon>
        <taxon>Bacillota</taxon>
        <taxon>Bacilli</taxon>
        <taxon>Bacillales</taxon>
        <taxon>Paenibacillaceae</taxon>
        <taxon>Paenibacillus</taxon>
    </lineage>
</organism>
<name>A0A0M1P6Y0_9BACL</name>
<gene>
    <name evidence="3" type="ORF">AM231_11985</name>
</gene>
<dbReference type="SUPFAM" id="SSF53697">
    <property type="entry name" value="SIS domain"/>
    <property type="match status" value="1"/>
</dbReference>
<keyword evidence="3" id="KW-0413">Isomerase</keyword>
<dbReference type="AlphaFoldDB" id="A0A0M1P6Y0"/>
<comment type="caution">
    <text evidence="3">The sequence shown here is derived from an EMBL/GenBank/DDBJ whole genome shotgun (WGS) entry which is preliminary data.</text>
</comment>
<dbReference type="InterPro" id="IPR001347">
    <property type="entry name" value="SIS_dom"/>
</dbReference>
<dbReference type="PROSITE" id="PS51464">
    <property type="entry name" value="SIS"/>
    <property type="match status" value="1"/>
</dbReference>